<evidence type="ECO:0000256" key="1">
    <source>
        <dbReference type="PROSITE-ProRule" id="PRU00259"/>
    </source>
</evidence>
<dbReference type="SMART" id="SM00185">
    <property type="entry name" value="ARM"/>
    <property type="match status" value="6"/>
</dbReference>
<proteinExistence type="predicted"/>
<feature type="repeat" description="ARM" evidence="1">
    <location>
        <begin position="24"/>
        <end position="62"/>
    </location>
</feature>
<feature type="repeat" description="ARM" evidence="1">
    <location>
        <begin position="150"/>
        <end position="179"/>
    </location>
</feature>
<evidence type="ECO:0000313" key="3">
    <source>
        <dbReference type="EMBL" id="GMF30295.1"/>
    </source>
</evidence>
<name>A0A9W6UDP8_9STRA</name>
<dbReference type="Proteomes" id="UP001165083">
    <property type="component" value="Unassembled WGS sequence"/>
</dbReference>
<reference evidence="3" key="1">
    <citation type="submission" date="2023-04" db="EMBL/GenBank/DDBJ databases">
        <title>Phytophthora lilii NBRC 32176.</title>
        <authorList>
            <person name="Ichikawa N."/>
            <person name="Sato H."/>
            <person name="Tonouchi N."/>
        </authorList>
    </citation>
    <scope>NUCLEOTIDE SEQUENCE</scope>
    <source>
        <strain evidence="3">NBRC 32176</strain>
    </source>
</reference>
<keyword evidence="4" id="KW-1185">Reference proteome</keyword>
<feature type="repeat" description="ARM" evidence="1">
    <location>
        <begin position="217"/>
        <end position="259"/>
    </location>
</feature>
<dbReference type="InterPro" id="IPR000225">
    <property type="entry name" value="Armadillo"/>
</dbReference>
<comment type="caution">
    <text evidence="3">The sequence shown here is derived from an EMBL/GenBank/DDBJ whole genome shotgun (WGS) entry which is preliminary data.</text>
</comment>
<dbReference type="InterPro" id="IPR011989">
    <property type="entry name" value="ARM-like"/>
</dbReference>
<dbReference type="AlphaFoldDB" id="A0A9W6UDP8"/>
<dbReference type="InterPro" id="IPR016024">
    <property type="entry name" value="ARM-type_fold"/>
</dbReference>
<dbReference type="SUPFAM" id="SSF48371">
    <property type="entry name" value="ARM repeat"/>
    <property type="match status" value="1"/>
</dbReference>
<dbReference type="OrthoDB" id="93369at2759"/>
<evidence type="ECO:0000313" key="4">
    <source>
        <dbReference type="Proteomes" id="UP001165083"/>
    </source>
</evidence>
<evidence type="ECO:0000256" key="2">
    <source>
        <dbReference type="SAM" id="MobiDB-lite"/>
    </source>
</evidence>
<dbReference type="PANTHER" id="PTHR23315">
    <property type="entry name" value="U BOX DOMAIN-CONTAINING"/>
    <property type="match status" value="1"/>
</dbReference>
<gene>
    <name evidence="3" type="ORF">Plil01_001290900</name>
</gene>
<sequence length="356" mass="37646">MISFEGKNSAAIAREGAIGIVREGGISPLIELMRDGTDDQKQWATYALGNIAKDNEANRAAIAQRDTIASLMILLRAGTNAQKQWASYTLGYLAKHNKKNAAEIANEGAIEQLIGLVESGTYEQMEIAARALEMIASDNEVTQAQIGREGGIALLVSLLRDGDLKEVAVSTLSTLANNNMDICERIPGKALSVSSSSHSRDLASDNEGNRAQIDRDGGVEPLVALLKTGTDEQKGYAALALGNLGSDNQANRAEIGPAGGVKPLIALVKTGSEQQKCYAALALGNLASKNDANRAAKRLCWSSCSPAPPTSNRMGPESRQKVVQRQSAQVQGAFCSSTHDAILATCPPVSTWYPTP</sequence>
<dbReference type="PANTHER" id="PTHR23315:SF7">
    <property type="entry name" value="U-BOX DOMAIN-CONTAINING PROTEIN 4"/>
    <property type="match status" value="1"/>
</dbReference>
<feature type="region of interest" description="Disordered" evidence="2">
    <location>
        <begin position="194"/>
        <end position="214"/>
    </location>
</feature>
<dbReference type="PROSITE" id="PS50176">
    <property type="entry name" value="ARM_REPEAT"/>
    <property type="match status" value="3"/>
</dbReference>
<protein>
    <submittedName>
        <fullName evidence="3">Unnamed protein product</fullName>
    </submittedName>
</protein>
<dbReference type="EMBL" id="BSXW01000827">
    <property type="protein sequence ID" value="GMF30295.1"/>
    <property type="molecule type" value="Genomic_DNA"/>
</dbReference>
<dbReference type="Gene3D" id="1.25.10.10">
    <property type="entry name" value="Leucine-rich Repeat Variant"/>
    <property type="match status" value="2"/>
</dbReference>
<accession>A0A9W6UDP8</accession>
<dbReference type="Pfam" id="PF00514">
    <property type="entry name" value="Arm"/>
    <property type="match status" value="1"/>
</dbReference>
<organism evidence="3 4">
    <name type="scientific">Phytophthora lilii</name>
    <dbReference type="NCBI Taxonomy" id="2077276"/>
    <lineage>
        <taxon>Eukaryota</taxon>
        <taxon>Sar</taxon>
        <taxon>Stramenopiles</taxon>
        <taxon>Oomycota</taxon>
        <taxon>Peronosporomycetes</taxon>
        <taxon>Peronosporales</taxon>
        <taxon>Peronosporaceae</taxon>
        <taxon>Phytophthora</taxon>
    </lineage>
</organism>